<dbReference type="Proteomes" id="UP001295740">
    <property type="component" value="Unassembled WGS sequence"/>
</dbReference>
<dbReference type="AlphaFoldDB" id="A0AAI8VBM6"/>
<accession>A0AAI8VBM6</accession>
<feature type="region of interest" description="Disordered" evidence="1">
    <location>
        <begin position="65"/>
        <end position="96"/>
    </location>
</feature>
<proteinExistence type="predicted"/>
<sequence>MGWNAHQLDSAAIEVQSDTRLYHPIAPRVQTVLITPNAVCDEPSDDFKDLDCNMPSLPVIEPTNKVSQAKPKEPGDAHPTALQISKDEGRDGSPLSQQQVIIIPGCSPTLCMETASPGDHLRDTLPESAQSGQGKATLGGISNGDNVHLRSSTSIAPEASAPALSSSGSRDMS</sequence>
<evidence type="ECO:0000313" key="2">
    <source>
        <dbReference type="EMBL" id="CAJ2501999.1"/>
    </source>
</evidence>
<feature type="compositionally biased region" description="Polar residues" evidence="1">
    <location>
        <begin position="143"/>
        <end position="153"/>
    </location>
</feature>
<dbReference type="EMBL" id="CAUWAG010000003">
    <property type="protein sequence ID" value="CAJ2501999.1"/>
    <property type="molecule type" value="Genomic_DNA"/>
</dbReference>
<comment type="caution">
    <text evidence="2">The sequence shown here is derived from an EMBL/GenBank/DDBJ whole genome shotgun (WGS) entry which is preliminary data.</text>
</comment>
<gene>
    <name evidence="2" type="ORF">KHLLAP_LOCUS2467</name>
</gene>
<keyword evidence="3" id="KW-1185">Reference proteome</keyword>
<evidence type="ECO:0000256" key="1">
    <source>
        <dbReference type="SAM" id="MobiDB-lite"/>
    </source>
</evidence>
<protein>
    <submittedName>
        <fullName evidence="2">Uu.00g048520.m01.CDS01</fullName>
    </submittedName>
</protein>
<name>A0AAI8VBM6_9PEZI</name>
<feature type="compositionally biased region" description="Low complexity" evidence="1">
    <location>
        <begin position="154"/>
        <end position="173"/>
    </location>
</feature>
<evidence type="ECO:0000313" key="3">
    <source>
        <dbReference type="Proteomes" id="UP001295740"/>
    </source>
</evidence>
<feature type="region of interest" description="Disordered" evidence="1">
    <location>
        <begin position="113"/>
        <end position="173"/>
    </location>
</feature>
<organism evidence="2 3">
    <name type="scientific">Anthostomella pinea</name>
    <dbReference type="NCBI Taxonomy" id="933095"/>
    <lineage>
        <taxon>Eukaryota</taxon>
        <taxon>Fungi</taxon>
        <taxon>Dikarya</taxon>
        <taxon>Ascomycota</taxon>
        <taxon>Pezizomycotina</taxon>
        <taxon>Sordariomycetes</taxon>
        <taxon>Xylariomycetidae</taxon>
        <taxon>Xylariales</taxon>
        <taxon>Xylariaceae</taxon>
        <taxon>Anthostomella</taxon>
    </lineage>
</organism>
<reference evidence="2" key="1">
    <citation type="submission" date="2023-10" db="EMBL/GenBank/DDBJ databases">
        <authorList>
            <person name="Hackl T."/>
        </authorList>
    </citation>
    <scope>NUCLEOTIDE SEQUENCE</scope>
</reference>